<gene>
    <name evidence="3" type="ORF">RRG08_012444</name>
</gene>
<evidence type="ECO:0000313" key="3">
    <source>
        <dbReference type="EMBL" id="KAK3779182.1"/>
    </source>
</evidence>
<proteinExistence type="predicted"/>
<keyword evidence="4" id="KW-1185">Reference proteome</keyword>
<dbReference type="AlphaFoldDB" id="A0AAE1A1F2"/>
<dbReference type="PROSITE" id="PS50966">
    <property type="entry name" value="ZF_SWIM"/>
    <property type="match status" value="1"/>
</dbReference>
<keyword evidence="1" id="KW-0479">Metal-binding</keyword>
<evidence type="ECO:0000259" key="2">
    <source>
        <dbReference type="PROSITE" id="PS50966"/>
    </source>
</evidence>
<feature type="domain" description="SWIM-type" evidence="2">
    <location>
        <begin position="110"/>
        <end position="148"/>
    </location>
</feature>
<sequence length="170" mass="19063">MYKVVYGFICHNCQLLLAQRVRLPYEQVNQTTSQAAKKIEDTADQLIGEVKRSYSVNKQLSDDLLNTLSFFFQSPLLPALELIEKSSVYHVTSPSGRSLYQVIGASGTPYTCFPGLKYCSCPAYQFSVLRKDTHMLCKHVLALRLAEAMDKLKPLSVSDTEIASMITDID</sequence>
<dbReference type="PANTHER" id="PTHR28498">
    <property type="entry name" value="ZINC FINGER SWIM DOMAIN-CONTAINING PROTEIN 7"/>
    <property type="match status" value="1"/>
</dbReference>
<dbReference type="PANTHER" id="PTHR28498:SF1">
    <property type="entry name" value="ZINC FINGER SWIM DOMAIN-CONTAINING PROTEIN 7"/>
    <property type="match status" value="1"/>
</dbReference>
<dbReference type="InterPro" id="IPR007527">
    <property type="entry name" value="Znf_SWIM"/>
</dbReference>
<name>A0AAE1A1F2_9GAST</name>
<protein>
    <recommendedName>
        <fullName evidence="2">SWIM-type domain-containing protein</fullName>
    </recommendedName>
</protein>
<dbReference type="GO" id="GO:0000724">
    <property type="term" value="P:double-strand break repair via homologous recombination"/>
    <property type="evidence" value="ECO:0007669"/>
    <property type="project" value="TreeGrafter"/>
</dbReference>
<dbReference type="GO" id="GO:0097196">
    <property type="term" value="C:Shu complex"/>
    <property type="evidence" value="ECO:0007669"/>
    <property type="project" value="TreeGrafter"/>
</dbReference>
<reference evidence="3" key="1">
    <citation type="journal article" date="2023" name="G3 (Bethesda)">
        <title>A reference genome for the long-term kleptoplast-retaining sea slug Elysia crispata morphotype clarki.</title>
        <authorList>
            <person name="Eastman K.E."/>
            <person name="Pendleton A.L."/>
            <person name="Shaikh M.A."/>
            <person name="Suttiyut T."/>
            <person name="Ogas R."/>
            <person name="Tomko P."/>
            <person name="Gavelis G."/>
            <person name="Widhalm J.R."/>
            <person name="Wisecaver J.H."/>
        </authorList>
    </citation>
    <scope>NUCLEOTIDE SEQUENCE</scope>
    <source>
        <strain evidence="3">ECLA1</strain>
    </source>
</reference>
<dbReference type="EMBL" id="JAWDGP010002875">
    <property type="protein sequence ID" value="KAK3779182.1"/>
    <property type="molecule type" value="Genomic_DNA"/>
</dbReference>
<dbReference type="Pfam" id="PF04434">
    <property type="entry name" value="SWIM"/>
    <property type="match status" value="1"/>
</dbReference>
<dbReference type="Proteomes" id="UP001283361">
    <property type="component" value="Unassembled WGS sequence"/>
</dbReference>
<keyword evidence="1" id="KW-0862">Zinc</keyword>
<evidence type="ECO:0000313" key="4">
    <source>
        <dbReference type="Proteomes" id="UP001283361"/>
    </source>
</evidence>
<keyword evidence="1" id="KW-0863">Zinc-finger</keyword>
<comment type="caution">
    <text evidence="3">The sequence shown here is derived from an EMBL/GenBank/DDBJ whole genome shotgun (WGS) entry which is preliminary data.</text>
</comment>
<accession>A0AAE1A1F2</accession>
<organism evidence="3 4">
    <name type="scientific">Elysia crispata</name>
    <name type="common">lettuce slug</name>
    <dbReference type="NCBI Taxonomy" id="231223"/>
    <lineage>
        <taxon>Eukaryota</taxon>
        <taxon>Metazoa</taxon>
        <taxon>Spiralia</taxon>
        <taxon>Lophotrochozoa</taxon>
        <taxon>Mollusca</taxon>
        <taxon>Gastropoda</taxon>
        <taxon>Heterobranchia</taxon>
        <taxon>Euthyneura</taxon>
        <taxon>Panpulmonata</taxon>
        <taxon>Sacoglossa</taxon>
        <taxon>Placobranchoidea</taxon>
        <taxon>Plakobranchidae</taxon>
        <taxon>Elysia</taxon>
    </lineage>
</organism>
<dbReference type="GO" id="GO:0008270">
    <property type="term" value="F:zinc ion binding"/>
    <property type="evidence" value="ECO:0007669"/>
    <property type="project" value="UniProtKB-KW"/>
</dbReference>
<evidence type="ECO:0000256" key="1">
    <source>
        <dbReference type="PROSITE-ProRule" id="PRU00325"/>
    </source>
</evidence>